<dbReference type="InterPro" id="IPR027417">
    <property type="entry name" value="P-loop_NTPase"/>
</dbReference>
<gene>
    <name evidence="1" type="ORF">ABC974_04825</name>
</gene>
<proteinExistence type="predicted"/>
<dbReference type="Gene3D" id="3.40.50.300">
    <property type="entry name" value="P-loop containing nucleotide triphosphate hydrolases"/>
    <property type="match status" value="1"/>
</dbReference>
<reference evidence="1 2" key="1">
    <citation type="submission" date="2024-05" db="EMBL/GenBank/DDBJ databases">
        <authorList>
            <person name="Liu Q."/>
            <person name="Xin Y.-H."/>
        </authorList>
    </citation>
    <scope>NUCLEOTIDE SEQUENCE [LARGE SCALE GENOMIC DNA]</scope>
    <source>
        <strain evidence="1 2">CGMCC 1.10181</strain>
    </source>
</reference>
<evidence type="ECO:0000313" key="2">
    <source>
        <dbReference type="Proteomes" id="UP001419910"/>
    </source>
</evidence>
<comment type="caution">
    <text evidence="1">The sequence shown here is derived from an EMBL/GenBank/DDBJ whole genome shotgun (WGS) entry which is preliminary data.</text>
</comment>
<dbReference type="Gene3D" id="3.30.420.240">
    <property type="match status" value="1"/>
</dbReference>
<dbReference type="RefSeq" id="WP_343891600.1">
    <property type="nucleotide sequence ID" value="NZ_BAAAEH010000047.1"/>
</dbReference>
<dbReference type="EMBL" id="JBDIME010000003">
    <property type="protein sequence ID" value="MEN2788941.1"/>
    <property type="molecule type" value="Genomic_DNA"/>
</dbReference>
<accession>A0ABU9XZF1</accession>
<protein>
    <submittedName>
        <fullName evidence="1">Terminase</fullName>
    </submittedName>
</protein>
<organism evidence="1 2">
    <name type="scientific">Sphingomonas oligophenolica</name>
    <dbReference type="NCBI Taxonomy" id="301154"/>
    <lineage>
        <taxon>Bacteria</taxon>
        <taxon>Pseudomonadati</taxon>
        <taxon>Pseudomonadota</taxon>
        <taxon>Alphaproteobacteria</taxon>
        <taxon>Sphingomonadales</taxon>
        <taxon>Sphingomonadaceae</taxon>
        <taxon>Sphingomonas</taxon>
    </lineage>
</organism>
<name>A0ABU9XZF1_9SPHN</name>
<dbReference type="Proteomes" id="UP001419910">
    <property type="component" value="Unassembled WGS sequence"/>
</dbReference>
<sequence>MGEGSFPEHWVNLLLGCAHDPLRYTGLVFPWGDGVLRGVAGPRAWQREVMKTIGAHLSDPATRFTPCRIARASGHGIGKSALIAMLVKWGLDTGVDTRIVITANTESQLLTKTAPEIAKWHNLSLTRDWFRATATSLVSTEPGHDRGWRADLVTWSVANTEAFAGLHNQGKRIILVFDEASGIAAKVWEVALGALTDAETEIIFLAFGNPTHNTGPFRECFGRHRHLWNAGQIDSRRVEGVNSAYLDELVATYGEDSDIVRVRVRGQFPSASSMQFIESSLVEAARARPANALPDEPVIFGLDCARFGDDRSVLAIRRGRDARSRPWQSWHHLDSMTLAGDVALAAQKWRPDAIFVDAGNIGAGVVDRLRQLGVGNVHEVWFGSTGQDALWAGDVRVKTANKRSEMWTHLRGWLPGATIPDSDVLAADLTGVEYGYAADQVSILLEKKEHMKRRGLASPDWGDALALTFAEPVMPRVNGWPADWQPQPSVRKLTAREEWYETYKDLGVEM</sequence>
<evidence type="ECO:0000313" key="1">
    <source>
        <dbReference type="EMBL" id="MEN2788941.1"/>
    </source>
</evidence>
<keyword evidence="2" id="KW-1185">Reference proteome</keyword>